<keyword evidence="5" id="KW-0479">Metal-binding</keyword>
<keyword evidence="7" id="KW-0914">Notch signaling pathway</keyword>
<feature type="compositionally biased region" description="Low complexity" evidence="8">
    <location>
        <begin position="153"/>
        <end position="183"/>
    </location>
</feature>
<dbReference type="PROSITE" id="PS50918">
    <property type="entry name" value="WWE"/>
    <property type="match status" value="1"/>
</dbReference>
<comment type="catalytic activity">
    <reaction evidence="1">
        <text>S-ubiquitinyl-[E2 ubiquitin-conjugating enzyme]-L-cysteine + [acceptor protein]-L-lysine = [E2 ubiquitin-conjugating enzyme]-L-cysteine + N(6)-ubiquitinyl-[acceptor protein]-L-lysine.</text>
        <dbReference type="EC" id="2.3.2.27"/>
    </reaction>
</comment>
<dbReference type="Pfam" id="PF18102">
    <property type="entry name" value="DTC"/>
    <property type="match status" value="1"/>
</dbReference>
<sequence>MAAAEEQGPGLVPRWEVQTDGAGHWMPFDPTSSEAVEAAHELGQEEFSLTARGFAYRVNFKACEQTNTRTGTVRAIRRTLVPRPTHMWEVEADIGWVPFDMVQQEALEAALQRDQKQHEFERSGMGYEVDLAAFEQTNLGTGRVRLIRRSPLPATPAAASTSADPTGGGTASLSLPSSPQAPSWTEQPLGNGAFLLSFDAGDGSLSVVEDLHFTRITAEKDYDPTKLCSLTFEALGDDVVRLPCHTEAIPCYFKRDVITQALLTKNQCPHCGAFLPVPGPQPAGEMKAWLRPDISCDGYFDTGTWCIRYIFPSGRQNKRMLRPGEPYSGTTRSVFLPDCAEGRQALQLLKKAFSLGQLFVVGDSITTSLKNTVVWASIHQKTNLQGGANGHGWPDKGYFERLLSECAAKGIFPDEQEQPAEEATLPTTEPGAEGPKHSSGDDHVDQPLEEARAATTSSMLKKRKRAPTPAEGDVEDAAAAAAAISSPPLLLGASDVGLDLGHQDDEEGGEETGWRVV</sequence>
<dbReference type="GO" id="GO:0016567">
    <property type="term" value="P:protein ubiquitination"/>
    <property type="evidence" value="ECO:0007669"/>
    <property type="project" value="UniProtKB-UniPathway"/>
</dbReference>
<dbReference type="EMBL" id="HBHJ01003494">
    <property type="protein sequence ID" value="CAD9664761.1"/>
    <property type="molecule type" value="Transcribed_RNA"/>
</dbReference>
<dbReference type="InterPro" id="IPR039399">
    <property type="entry name" value="Deltex_C_sf"/>
</dbReference>
<dbReference type="EC" id="2.3.2.27" evidence="3"/>
<dbReference type="GO" id="GO:0008270">
    <property type="term" value="F:zinc ion binding"/>
    <property type="evidence" value="ECO:0007669"/>
    <property type="project" value="InterPro"/>
</dbReference>
<comment type="pathway">
    <text evidence="2">Protein modification; protein ubiquitination.</text>
</comment>
<evidence type="ECO:0000256" key="2">
    <source>
        <dbReference type="ARBA" id="ARBA00004906"/>
    </source>
</evidence>
<dbReference type="InterPro" id="IPR039396">
    <property type="entry name" value="Deltex_C"/>
</dbReference>
<reference evidence="10" key="1">
    <citation type="submission" date="2021-01" db="EMBL/GenBank/DDBJ databases">
        <authorList>
            <person name="Corre E."/>
            <person name="Pelletier E."/>
            <person name="Niang G."/>
            <person name="Scheremetjew M."/>
            <person name="Finn R."/>
            <person name="Kale V."/>
            <person name="Holt S."/>
            <person name="Cochrane G."/>
            <person name="Meng A."/>
            <person name="Brown T."/>
            <person name="Cohen L."/>
        </authorList>
    </citation>
    <scope>NUCLEOTIDE SEQUENCE</scope>
    <source>
        <strain evidence="10">CCMP1243</strain>
    </source>
</reference>
<dbReference type="GO" id="GO:0061630">
    <property type="term" value="F:ubiquitin protein ligase activity"/>
    <property type="evidence" value="ECO:0007669"/>
    <property type="project" value="UniProtKB-EC"/>
</dbReference>
<dbReference type="InterPro" id="IPR037197">
    <property type="entry name" value="WWE_dom_sf"/>
</dbReference>
<dbReference type="PANTHER" id="PTHR12622">
    <property type="entry name" value="DELTEX-RELATED"/>
    <property type="match status" value="1"/>
</dbReference>
<organism evidence="10">
    <name type="scientific">Rhizochromulina marina</name>
    <dbReference type="NCBI Taxonomy" id="1034831"/>
    <lineage>
        <taxon>Eukaryota</taxon>
        <taxon>Sar</taxon>
        <taxon>Stramenopiles</taxon>
        <taxon>Ochrophyta</taxon>
        <taxon>Dictyochophyceae</taxon>
        <taxon>Rhizochromulinales</taxon>
        <taxon>Rhizochromulina</taxon>
    </lineage>
</organism>
<feature type="region of interest" description="Disordered" evidence="8">
    <location>
        <begin position="153"/>
        <end position="184"/>
    </location>
</feature>
<dbReference type="SUPFAM" id="SSF117839">
    <property type="entry name" value="WWE domain"/>
    <property type="match status" value="2"/>
</dbReference>
<dbReference type="GO" id="GO:0007219">
    <property type="term" value="P:Notch signaling pathway"/>
    <property type="evidence" value="ECO:0007669"/>
    <property type="project" value="UniProtKB-KW"/>
</dbReference>
<keyword evidence="4" id="KW-0808">Transferase</keyword>
<evidence type="ECO:0000256" key="1">
    <source>
        <dbReference type="ARBA" id="ARBA00000900"/>
    </source>
</evidence>
<dbReference type="InterPro" id="IPR004170">
    <property type="entry name" value="WWE_dom"/>
</dbReference>
<evidence type="ECO:0000256" key="3">
    <source>
        <dbReference type="ARBA" id="ARBA00012483"/>
    </source>
</evidence>
<proteinExistence type="predicted"/>
<evidence type="ECO:0000259" key="9">
    <source>
        <dbReference type="PROSITE" id="PS50918"/>
    </source>
</evidence>
<evidence type="ECO:0000313" key="10">
    <source>
        <dbReference type="EMBL" id="CAD9664761.1"/>
    </source>
</evidence>
<keyword evidence="6" id="KW-0677">Repeat</keyword>
<name>A0A7S2W358_9STRA</name>
<feature type="region of interest" description="Disordered" evidence="8">
    <location>
        <begin position="414"/>
        <end position="517"/>
    </location>
</feature>
<evidence type="ECO:0000256" key="4">
    <source>
        <dbReference type="ARBA" id="ARBA00022679"/>
    </source>
</evidence>
<evidence type="ECO:0000256" key="6">
    <source>
        <dbReference type="ARBA" id="ARBA00022737"/>
    </source>
</evidence>
<dbReference type="AlphaFoldDB" id="A0A7S2W358"/>
<dbReference type="Gene3D" id="3.30.390.130">
    <property type="match status" value="1"/>
</dbReference>
<evidence type="ECO:0000256" key="8">
    <source>
        <dbReference type="SAM" id="MobiDB-lite"/>
    </source>
</evidence>
<dbReference type="SMART" id="SM00678">
    <property type="entry name" value="WWE"/>
    <property type="match status" value="2"/>
</dbReference>
<feature type="compositionally biased region" description="Basic and acidic residues" evidence="8">
    <location>
        <begin position="434"/>
        <end position="452"/>
    </location>
</feature>
<dbReference type="Pfam" id="PF02825">
    <property type="entry name" value="WWE"/>
    <property type="match status" value="2"/>
</dbReference>
<evidence type="ECO:0000256" key="7">
    <source>
        <dbReference type="ARBA" id="ARBA00022976"/>
    </source>
</evidence>
<dbReference type="Gene3D" id="3.30.720.50">
    <property type="match status" value="2"/>
</dbReference>
<evidence type="ECO:0000256" key="5">
    <source>
        <dbReference type="ARBA" id="ARBA00022723"/>
    </source>
</evidence>
<dbReference type="InterPro" id="IPR039398">
    <property type="entry name" value="Deltex_fam"/>
</dbReference>
<dbReference type="UniPathway" id="UPA00143"/>
<protein>
    <recommendedName>
        <fullName evidence="3">RING-type E3 ubiquitin transferase</fullName>
        <ecNumber evidence="3">2.3.2.27</ecNumber>
    </recommendedName>
</protein>
<accession>A0A7S2W358</accession>
<feature type="domain" description="WWE" evidence="9">
    <location>
        <begin position="1"/>
        <end position="78"/>
    </location>
</feature>
<gene>
    <name evidence="10" type="ORF">RMAR1173_LOCUS2218</name>
</gene>
<dbReference type="InterPro" id="IPR018123">
    <property type="entry name" value="WWE-dom_subgr"/>
</dbReference>